<dbReference type="Proteomes" id="UP000679767">
    <property type="component" value="Segment"/>
</dbReference>
<gene>
    <name evidence="3" type="primary">ORF24</name>
</gene>
<evidence type="ECO:0000256" key="1">
    <source>
        <dbReference type="ARBA" id="ARBA00007679"/>
    </source>
</evidence>
<evidence type="ECO:0000313" key="4">
    <source>
        <dbReference type="Proteomes" id="UP000679767"/>
    </source>
</evidence>
<dbReference type="KEGG" id="vg:65102677"/>
<protein>
    <recommendedName>
        <fullName evidence="2">Herpesvirus UL87 C-terminal domain-containing protein</fullName>
    </recommendedName>
</protein>
<dbReference type="Pfam" id="PF03043">
    <property type="entry name" value="Herpes_UL87"/>
    <property type="match status" value="1"/>
</dbReference>
<accession>A0A3Q8J4D8</accession>
<feature type="domain" description="Herpesvirus UL87 C-terminal" evidence="2">
    <location>
        <begin position="218"/>
        <end position="711"/>
    </location>
</feature>
<dbReference type="EMBL" id="MG452721">
    <property type="protein sequence ID" value="AZB49123.1"/>
    <property type="molecule type" value="Genomic_DNA"/>
</dbReference>
<keyword evidence="4" id="KW-1185">Reference proteome</keyword>
<dbReference type="GeneID" id="65102677"/>
<dbReference type="InterPro" id="IPR004285">
    <property type="entry name" value="Herpes_UL87_C"/>
</dbReference>
<comment type="similarity">
    <text evidence="1">Belongs to the herpesviridae UL87 family.</text>
</comment>
<dbReference type="RefSeq" id="YP_010087393.1">
    <property type="nucleotide sequence ID" value="NC_055554.1"/>
</dbReference>
<evidence type="ECO:0000313" key="3">
    <source>
        <dbReference type="EMBL" id="AZB49123.1"/>
    </source>
</evidence>
<organism evidence="3">
    <name type="scientific">Vombatid gammaherpesvirus 1</name>
    <dbReference type="NCBI Taxonomy" id="2052651"/>
    <lineage>
        <taxon>Viruses</taxon>
        <taxon>Duplodnaviria</taxon>
        <taxon>Heunggongvirae</taxon>
        <taxon>Peploviricota</taxon>
        <taxon>Herviviricetes</taxon>
        <taxon>Herpesvirales</taxon>
        <taxon>Orthoherpesviridae</taxon>
        <taxon>Gammaherpesvirinae</taxon>
        <taxon>Manticavirus</taxon>
        <taxon>Manticavirus vombatidgamma1</taxon>
    </lineage>
</organism>
<evidence type="ECO:0000259" key="2">
    <source>
        <dbReference type="Pfam" id="PF03043"/>
    </source>
</evidence>
<sequence length="733" mass="83268">MVPLLTDGQFLPALGNFPDRSRKHLPRAPQELQVELFLYLALNAKVDGPLTLNTIDDYMKHEKTFYACRAVRRLLLGVIRLPVLLPAELTDLASRNSGWSCTGHCLVLRENGFHVIDNVTTDQYLTCVMSRETTDPVAWSCPRGIYFTWLGVKQIDYTLMFRFISRYVTFVEFEECYVAFIRTLEPKLQSVCEANYFTLLGHLRSVPRTGQLPRETSKERVDFIRFNVCSFVSCWGNHPALNDLKERVLKSIGNVERVKMLAKTPATSAVSVSSPLVTGFVGILNQVLALPAIMKYKRDPGSILNLVNILADGSCKQWLAFPSTLPIYRIVFCMLFPENGAVIFETPKPERRDECIPRLLVSMFTRMDTIPKDNMLSFSEDYSHVLENPPMTKTNPLNFALMNYVSINGYKVTIFNTNMVINTKIRTRICRSSRYRSILDIPRLTNNFVNRKFSVKEPAFTTSIFYSANMCEGVAININISGDQLQFMFAMGILKCIVPILAIYPVSVANWNSTMDLHGLENQSLVRSGRKDVFWTTNFPSVISTKAGFNVSWFKAATANISRIHGSDLYTQVHSEVKPIIGAREAKIDRIKNRMFTRLENRNGGQVTVLHKMFLECLYEVVSFKRLNCVALGSLVDSGLLDFSKRIVCHSKNKHECSLIGYRKSDMIPKILIKNRKARLDRLGRNANFLSLIGHIGRCDVATKHAMVRHIGRRFGLWWRKKIAVSAICAVDT</sequence>
<name>A0A3Q8J4D8_9GAMA</name>
<reference evidence="3" key="1">
    <citation type="submission" date="2017-11" db="EMBL/GenBank/DDBJ databases">
        <title>The distinct marsupial branch of gammaherpesviruses includes novel host-derived genes seldom found in other viruses.</title>
        <authorList>
            <person name="Vaz P.K."/>
        </authorList>
    </citation>
    <scope>NUCLEOTIDE SEQUENCE</scope>
    <source>
        <strain evidence="3">V3187/11</strain>
    </source>
</reference>
<proteinExistence type="inferred from homology"/>